<keyword evidence="7 9" id="KW-0472">Membrane</keyword>
<evidence type="ECO:0000256" key="1">
    <source>
        <dbReference type="ARBA" id="ARBA00004141"/>
    </source>
</evidence>
<reference evidence="10" key="2">
    <citation type="submission" date="2014-07" db="EMBL/GenBank/DDBJ databases">
        <authorList>
            <person name="Hull J."/>
        </authorList>
    </citation>
    <scope>NUCLEOTIDE SEQUENCE</scope>
</reference>
<evidence type="ECO:0000256" key="4">
    <source>
        <dbReference type="ARBA" id="ARBA00022692"/>
    </source>
</evidence>
<dbReference type="PANTHER" id="PTHR11616:SF236">
    <property type="entry name" value="TRANSPORTER"/>
    <property type="match status" value="1"/>
</dbReference>
<evidence type="ECO:0000256" key="9">
    <source>
        <dbReference type="SAM" id="Phobius"/>
    </source>
</evidence>
<organism evidence="10">
    <name type="scientific">Lygus hesperus</name>
    <name type="common">Western plant bug</name>
    <dbReference type="NCBI Taxonomy" id="30085"/>
    <lineage>
        <taxon>Eukaryota</taxon>
        <taxon>Metazoa</taxon>
        <taxon>Ecdysozoa</taxon>
        <taxon>Arthropoda</taxon>
        <taxon>Hexapoda</taxon>
        <taxon>Insecta</taxon>
        <taxon>Pterygota</taxon>
        <taxon>Neoptera</taxon>
        <taxon>Paraneoptera</taxon>
        <taxon>Hemiptera</taxon>
        <taxon>Heteroptera</taxon>
        <taxon>Panheteroptera</taxon>
        <taxon>Cimicomorpha</taxon>
        <taxon>Miridae</taxon>
        <taxon>Mirini</taxon>
        <taxon>Lygus</taxon>
    </lineage>
</organism>
<keyword evidence="6 9" id="KW-1133">Transmembrane helix</keyword>
<feature type="non-terminal residue" evidence="10">
    <location>
        <position position="126"/>
    </location>
</feature>
<feature type="transmembrane region" description="Helical" evidence="9">
    <location>
        <begin position="107"/>
        <end position="125"/>
    </location>
</feature>
<dbReference type="SUPFAM" id="SSF161070">
    <property type="entry name" value="SNF-like"/>
    <property type="match status" value="1"/>
</dbReference>
<evidence type="ECO:0000256" key="6">
    <source>
        <dbReference type="ARBA" id="ARBA00022989"/>
    </source>
</evidence>
<comment type="subcellular location">
    <subcellularLocation>
        <location evidence="1">Membrane</location>
        <topology evidence="1">Multi-pass membrane protein</topology>
    </subcellularLocation>
</comment>
<dbReference type="PANTHER" id="PTHR11616">
    <property type="entry name" value="SODIUM/CHLORIDE DEPENDENT TRANSPORTER"/>
    <property type="match status" value="1"/>
</dbReference>
<keyword evidence="3" id="KW-0813">Transport</keyword>
<evidence type="ECO:0000256" key="5">
    <source>
        <dbReference type="ARBA" id="ARBA00022847"/>
    </source>
</evidence>
<dbReference type="InterPro" id="IPR000175">
    <property type="entry name" value="Na/ntran_symport"/>
</dbReference>
<keyword evidence="4 9" id="KW-0812">Transmembrane</keyword>
<dbReference type="GO" id="GO:0005283">
    <property type="term" value="F:amino acid:sodium symporter activity"/>
    <property type="evidence" value="ECO:0007669"/>
    <property type="project" value="TreeGrafter"/>
</dbReference>
<dbReference type="EMBL" id="GBHO01013350">
    <property type="protein sequence ID" value="JAG30254.1"/>
    <property type="molecule type" value="Transcribed_RNA"/>
</dbReference>
<keyword evidence="5" id="KW-0769">Symport</keyword>
<gene>
    <name evidence="10" type="primary">SLC6A19</name>
    <name evidence="10" type="ORF">CM83_16986</name>
</gene>
<accession>A0A0A9YDJ8</accession>
<dbReference type="Pfam" id="PF00209">
    <property type="entry name" value="SNF"/>
    <property type="match status" value="1"/>
</dbReference>
<dbReference type="GO" id="GO:0089718">
    <property type="term" value="P:amino acid import across plasma membrane"/>
    <property type="evidence" value="ECO:0007669"/>
    <property type="project" value="TreeGrafter"/>
</dbReference>
<evidence type="ECO:0000256" key="7">
    <source>
        <dbReference type="ARBA" id="ARBA00023136"/>
    </source>
</evidence>
<dbReference type="PROSITE" id="PS50267">
    <property type="entry name" value="NA_NEUROTRAN_SYMP_3"/>
    <property type="match status" value="1"/>
</dbReference>
<feature type="binding site" evidence="8">
    <location>
        <position position="119"/>
    </location>
    <ligand>
        <name>Na(+)</name>
        <dbReference type="ChEBI" id="CHEBI:29101"/>
        <label>1</label>
    </ligand>
</feature>
<name>A0A0A9YDJ8_LYGHE</name>
<evidence type="ECO:0000313" key="10">
    <source>
        <dbReference type="EMBL" id="JAG30254.1"/>
    </source>
</evidence>
<proteinExistence type="inferred from homology"/>
<dbReference type="AlphaFoldDB" id="A0A0A9YDJ8"/>
<protein>
    <submittedName>
        <fullName evidence="10">Sodium-dependent neutral amino acid transporter B(0)AT1</fullName>
    </submittedName>
</protein>
<keyword evidence="8" id="KW-0479">Metal-binding</keyword>
<keyword evidence="8" id="KW-0915">Sodium</keyword>
<reference evidence="10" key="1">
    <citation type="journal article" date="2014" name="PLoS ONE">
        <title>Transcriptome-Based Identification of ABC Transporters in the Western Tarnished Plant Bug Lygus hesperus.</title>
        <authorList>
            <person name="Hull J.J."/>
            <person name="Chaney K."/>
            <person name="Geib S.M."/>
            <person name="Fabrick J.A."/>
            <person name="Brent C.S."/>
            <person name="Walsh D."/>
            <person name="Lavine L.C."/>
        </authorList>
    </citation>
    <scope>NUCLEOTIDE SEQUENCE</scope>
</reference>
<feature type="non-terminal residue" evidence="10">
    <location>
        <position position="1"/>
    </location>
</feature>
<sequence length="126" mass="13853">LVSICNAFTAIYASLVVFAILGFKAMLSFDKCLERNKQLFERMSSLDQGSLPEDIRDHVIALEPIKTTEHGFEICDLSKNLDQAAEGTGLAFIVFAQAIGEMPMSPFWSLLFFTMLLSLGIGSQIG</sequence>
<comment type="similarity">
    <text evidence="2">Belongs to the sodium:neurotransmitter symporter (SNF) (TC 2.A.22) family.</text>
</comment>
<dbReference type="GO" id="GO:0046872">
    <property type="term" value="F:metal ion binding"/>
    <property type="evidence" value="ECO:0007669"/>
    <property type="project" value="UniProtKB-KW"/>
</dbReference>
<feature type="transmembrane region" description="Helical" evidence="9">
    <location>
        <begin position="6"/>
        <end position="27"/>
    </location>
</feature>
<evidence type="ECO:0000256" key="3">
    <source>
        <dbReference type="ARBA" id="ARBA00022448"/>
    </source>
</evidence>
<dbReference type="GO" id="GO:0015187">
    <property type="term" value="F:glycine transmembrane transporter activity"/>
    <property type="evidence" value="ECO:0007669"/>
    <property type="project" value="TreeGrafter"/>
</dbReference>
<feature type="binding site" evidence="8">
    <location>
        <position position="123"/>
    </location>
    <ligand>
        <name>Na(+)</name>
        <dbReference type="ChEBI" id="CHEBI:29101"/>
        <label>1</label>
    </ligand>
</feature>
<evidence type="ECO:0000256" key="2">
    <source>
        <dbReference type="ARBA" id="ARBA00006459"/>
    </source>
</evidence>
<dbReference type="GO" id="GO:0005886">
    <property type="term" value="C:plasma membrane"/>
    <property type="evidence" value="ECO:0007669"/>
    <property type="project" value="TreeGrafter"/>
</dbReference>
<evidence type="ECO:0000256" key="8">
    <source>
        <dbReference type="PIRSR" id="PIRSR600175-1"/>
    </source>
</evidence>
<dbReference type="InterPro" id="IPR037272">
    <property type="entry name" value="SNS_sf"/>
</dbReference>
<dbReference type="GO" id="GO:0015179">
    <property type="term" value="F:L-amino acid transmembrane transporter activity"/>
    <property type="evidence" value="ECO:0007669"/>
    <property type="project" value="TreeGrafter"/>
</dbReference>